<dbReference type="AlphaFoldDB" id="A0A087BB19"/>
<name>A0A087BB19_9BIFI</name>
<dbReference type="Proteomes" id="UP000029052">
    <property type="component" value="Unassembled WGS sequence"/>
</dbReference>
<dbReference type="RefSeq" id="WP_081640897.1">
    <property type="nucleotide sequence ID" value="NZ_JGZB01000004.1"/>
</dbReference>
<evidence type="ECO:0000313" key="3">
    <source>
        <dbReference type="Proteomes" id="UP000029052"/>
    </source>
</evidence>
<dbReference type="STRING" id="1692.BMAGN_0168"/>
<keyword evidence="3" id="KW-1185">Reference proteome</keyword>
<dbReference type="Gene3D" id="3.40.50.360">
    <property type="match status" value="1"/>
</dbReference>
<organism evidence="2 3">
    <name type="scientific">Bifidobacterium magnum</name>
    <dbReference type="NCBI Taxonomy" id="1692"/>
    <lineage>
        <taxon>Bacteria</taxon>
        <taxon>Bacillati</taxon>
        <taxon>Actinomycetota</taxon>
        <taxon>Actinomycetes</taxon>
        <taxon>Bifidobacteriales</taxon>
        <taxon>Bifidobacteriaceae</taxon>
        <taxon>Bifidobacterium</taxon>
    </lineage>
</organism>
<comment type="caution">
    <text evidence="2">The sequence shown here is derived from an EMBL/GenBank/DDBJ whole genome shotgun (WGS) entry which is preliminary data.</text>
</comment>
<dbReference type="EMBL" id="JGZB01000004">
    <property type="protein sequence ID" value="KFI68219.1"/>
    <property type="molecule type" value="Genomic_DNA"/>
</dbReference>
<dbReference type="eggNOG" id="COG0716">
    <property type="taxonomic scope" value="Bacteria"/>
</dbReference>
<feature type="domain" description="Flavodoxin-like" evidence="1">
    <location>
        <begin position="51"/>
        <end position="125"/>
    </location>
</feature>
<dbReference type="SUPFAM" id="SSF52218">
    <property type="entry name" value="Flavoproteins"/>
    <property type="match status" value="1"/>
</dbReference>
<evidence type="ECO:0000313" key="2">
    <source>
        <dbReference type="EMBL" id="KFI68219.1"/>
    </source>
</evidence>
<protein>
    <submittedName>
        <fullName evidence="2">Flavodoxin</fullName>
    </submittedName>
</protein>
<evidence type="ECO:0000259" key="1">
    <source>
        <dbReference type="Pfam" id="PF12682"/>
    </source>
</evidence>
<accession>A0A087BB19</accession>
<dbReference type="GO" id="GO:0010181">
    <property type="term" value="F:FMN binding"/>
    <property type="evidence" value="ECO:0007669"/>
    <property type="project" value="InterPro"/>
</dbReference>
<dbReference type="InterPro" id="IPR029039">
    <property type="entry name" value="Flavoprotein-like_sf"/>
</dbReference>
<gene>
    <name evidence="2" type="ORF">BMAGN_0168</name>
</gene>
<proteinExistence type="predicted"/>
<reference evidence="2 3" key="1">
    <citation type="submission" date="2014-03" db="EMBL/GenBank/DDBJ databases">
        <title>Genomics of Bifidobacteria.</title>
        <authorList>
            <person name="Ventura M."/>
            <person name="Milani C."/>
            <person name="Lugli G.A."/>
        </authorList>
    </citation>
    <scope>NUCLEOTIDE SEQUENCE [LARGE SCALE GENOMIC DNA]</scope>
    <source>
        <strain evidence="2 3">LMG 11591</strain>
    </source>
</reference>
<sequence length="127" mass="13226">MITSSDGPTTSIHKARARRWCGAAALTMIIAATLDGCGAQSSSSTSSPTSSPIWWGDAAWPLETFAKGNDFSGKTVIPFCTSGSSPAGQSGAKLARLAGNRGTWLDAKRFSASTSDAEIAKWVRSVR</sequence>
<dbReference type="InterPro" id="IPR008254">
    <property type="entry name" value="Flavodoxin/NO_synth"/>
</dbReference>
<dbReference type="Pfam" id="PF12682">
    <property type="entry name" value="Flavodoxin_4"/>
    <property type="match status" value="1"/>
</dbReference>